<evidence type="ECO:0000259" key="1">
    <source>
        <dbReference type="Pfam" id="PF18701"/>
    </source>
</evidence>
<dbReference type="OMA" id="SRWYSEC"/>
<organism evidence="3">
    <name type="scientific">Harpegnathos saltator</name>
    <name type="common">Jerdon's jumping ant</name>
    <dbReference type="NCBI Taxonomy" id="610380"/>
    <lineage>
        <taxon>Eukaryota</taxon>
        <taxon>Metazoa</taxon>
        <taxon>Ecdysozoa</taxon>
        <taxon>Arthropoda</taxon>
        <taxon>Hexapoda</taxon>
        <taxon>Insecta</taxon>
        <taxon>Pterygota</taxon>
        <taxon>Neoptera</taxon>
        <taxon>Endopterygota</taxon>
        <taxon>Hymenoptera</taxon>
        <taxon>Apocrita</taxon>
        <taxon>Aculeata</taxon>
        <taxon>Formicoidea</taxon>
        <taxon>Formicidae</taxon>
        <taxon>Ponerinae</taxon>
        <taxon>Ponerini</taxon>
        <taxon>Harpegnathos</taxon>
    </lineage>
</organism>
<feature type="domain" description="DUF5641" evidence="1">
    <location>
        <begin position="14"/>
        <end position="107"/>
    </location>
</feature>
<proteinExistence type="predicted"/>
<dbReference type="PANTHER" id="PTHR47331:SF5">
    <property type="entry name" value="RIBONUCLEASE H"/>
    <property type="match status" value="1"/>
</dbReference>
<dbReference type="EMBL" id="GL445270">
    <property type="protein sequence ID" value="EFN89899.1"/>
    <property type="molecule type" value="Genomic_DNA"/>
</dbReference>
<dbReference type="PANTHER" id="PTHR47331">
    <property type="entry name" value="PHD-TYPE DOMAIN-CONTAINING PROTEIN"/>
    <property type="match status" value="1"/>
</dbReference>
<evidence type="ECO:0000313" key="2">
    <source>
        <dbReference type="EMBL" id="EFN89899.1"/>
    </source>
</evidence>
<gene>
    <name evidence="2" type="ORF">EAI_13716</name>
</gene>
<evidence type="ECO:0000313" key="3">
    <source>
        <dbReference type="Proteomes" id="UP000008237"/>
    </source>
</evidence>
<keyword evidence="3" id="KW-1185">Reference proteome</keyword>
<dbReference type="Pfam" id="PF18701">
    <property type="entry name" value="DUF5641"/>
    <property type="match status" value="1"/>
</dbReference>
<accession>E2B331</accession>
<dbReference type="InterPro" id="IPR040676">
    <property type="entry name" value="DUF5641"/>
</dbReference>
<feature type="non-terminal residue" evidence="2">
    <location>
        <position position="1"/>
    </location>
</feature>
<dbReference type="OrthoDB" id="7538321at2759"/>
<name>E2B331_HARSA</name>
<dbReference type="InParanoid" id="E2B331"/>
<protein>
    <recommendedName>
        <fullName evidence="1">DUF5641 domain-containing protein</fullName>
    </recommendedName>
</protein>
<reference evidence="2 3" key="1">
    <citation type="journal article" date="2010" name="Science">
        <title>Genomic comparison of the ants Camponotus floridanus and Harpegnathos saltator.</title>
        <authorList>
            <person name="Bonasio R."/>
            <person name="Zhang G."/>
            <person name="Ye C."/>
            <person name="Mutti N.S."/>
            <person name="Fang X."/>
            <person name="Qin N."/>
            <person name="Donahue G."/>
            <person name="Yang P."/>
            <person name="Li Q."/>
            <person name="Li C."/>
            <person name="Zhang P."/>
            <person name="Huang Z."/>
            <person name="Berger S.L."/>
            <person name="Reinberg D."/>
            <person name="Wang J."/>
            <person name="Liebig J."/>
        </authorList>
    </citation>
    <scope>NUCLEOTIDE SEQUENCE [LARGE SCALE GENOMIC DNA]</scope>
    <source>
        <strain evidence="2 3">R22 G/1</strain>
    </source>
</reference>
<sequence length="108" mass="12658">PEPNLSALPIFRLSRWQLLPQKVEYFWSRWYSECLQRSQAVSKWHHSTNQIKEGSLVLITDERYPPAKWPLARVTKLHPGQDGLTRVVTVRTITSIFKRPIVKLIILP</sequence>
<dbReference type="Proteomes" id="UP000008237">
    <property type="component" value="Unassembled WGS sequence"/>
</dbReference>
<feature type="non-terminal residue" evidence="2">
    <location>
        <position position="108"/>
    </location>
</feature>
<dbReference type="AlphaFoldDB" id="E2B331"/>